<accession>A0A843X483</accession>
<reference evidence="2" key="1">
    <citation type="submission" date="2017-07" db="EMBL/GenBank/DDBJ databases">
        <title>Taro Niue Genome Assembly and Annotation.</title>
        <authorList>
            <person name="Atibalentja N."/>
            <person name="Keating K."/>
            <person name="Fields C.J."/>
        </authorList>
    </citation>
    <scope>NUCLEOTIDE SEQUENCE</scope>
    <source>
        <strain evidence="2">Niue_2</strain>
        <tissue evidence="2">Leaf</tissue>
    </source>
</reference>
<name>A0A843X483_COLES</name>
<feature type="region of interest" description="Disordered" evidence="1">
    <location>
        <begin position="131"/>
        <end position="178"/>
    </location>
</feature>
<keyword evidence="3" id="KW-1185">Reference proteome</keyword>
<evidence type="ECO:0000256" key="1">
    <source>
        <dbReference type="SAM" id="MobiDB-lite"/>
    </source>
</evidence>
<dbReference type="AlphaFoldDB" id="A0A843X483"/>
<sequence>MSPSSWEGDGPYVAFCCAASHMHFVVLLSEESFRGLSAQAVSTSPSSAFSPRKLFFFGELELGSSVELGRSLLGTLARERRRDFTAVLSAAYRGDGPAVAGVSSGSVSPSLYFTLGIVPPRTHRSAHNLVERQETESVSSVAAEQVPFGAQRQQFEQPDDPLPQGGPQQQPEQQQPEQ</sequence>
<proteinExistence type="predicted"/>
<protein>
    <submittedName>
        <fullName evidence="2">Uncharacterized protein</fullName>
    </submittedName>
</protein>
<comment type="caution">
    <text evidence="2">The sequence shown here is derived from an EMBL/GenBank/DDBJ whole genome shotgun (WGS) entry which is preliminary data.</text>
</comment>
<evidence type="ECO:0000313" key="3">
    <source>
        <dbReference type="Proteomes" id="UP000652761"/>
    </source>
</evidence>
<dbReference type="EMBL" id="NMUH01006232">
    <property type="protein sequence ID" value="MQM14778.1"/>
    <property type="molecule type" value="Genomic_DNA"/>
</dbReference>
<dbReference type="Proteomes" id="UP000652761">
    <property type="component" value="Unassembled WGS sequence"/>
</dbReference>
<organism evidence="2 3">
    <name type="scientific">Colocasia esculenta</name>
    <name type="common">Wild taro</name>
    <name type="synonym">Arum esculentum</name>
    <dbReference type="NCBI Taxonomy" id="4460"/>
    <lineage>
        <taxon>Eukaryota</taxon>
        <taxon>Viridiplantae</taxon>
        <taxon>Streptophyta</taxon>
        <taxon>Embryophyta</taxon>
        <taxon>Tracheophyta</taxon>
        <taxon>Spermatophyta</taxon>
        <taxon>Magnoliopsida</taxon>
        <taxon>Liliopsida</taxon>
        <taxon>Araceae</taxon>
        <taxon>Aroideae</taxon>
        <taxon>Colocasieae</taxon>
        <taxon>Colocasia</taxon>
    </lineage>
</organism>
<evidence type="ECO:0000313" key="2">
    <source>
        <dbReference type="EMBL" id="MQM14778.1"/>
    </source>
</evidence>
<feature type="compositionally biased region" description="Low complexity" evidence="1">
    <location>
        <begin position="162"/>
        <end position="178"/>
    </location>
</feature>
<gene>
    <name evidence="2" type="ORF">Taro_047714</name>
</gene>